<proteinExistence type="predicted"/>
<dbReference type="HOGENOM" id="CLU_673027_0_0_1"/>
<comment type="subcellular location">
    <subcellularLocation>
        <location evidence="1">Nucleus</location>
    </subcellularLocation>
</comment>
<sequence>MLLRRLLAVLARIPWEHVQGFPQLQRDGQMVDVTIAAGGKIFKAHKLVLSVCSPYFQKIFLEHPSQHPILFMTDVNAHHMAGLLDFMYSGQVNVKYEDLPNFLKVAEALQVKGLHGEAAQQQAQAVAHAQQQQAVQQAQQAAAAAAAAQQQQLANRNSFKELMKAKHAAAAAVLNEDYLNNNANSMNNNNNNSHVNNANLNNNLSSMNNNNLSQFGVHQINPSKKMLDSQKYQKYYSKRKLVQQYEQEMRAEKRKLGIEDVIQAAAAAKALNLRLNNGGMTSPVSVVAPSTPTPNPPETPTNGHSSGTDEEQPPLIQNIKSEPNYDEDEGMEVDHDHNSASNNNNNNNHSINNNNNNNHEEDYYSQRDSVIGKSMKHSILEPNIVLKQSDECLSTNNQTGSLNLCKNVS</sequence>
<dbReference type="SMART" id="SM00225">
    <property type="entry name" value="BTB"/>
    <property type="match status" value="1"/>
</dbReference>
<evidence type="ECO:0000259" key="4">
    <source>
        <dbReference type="PROSITE" id="PS50097"/>
    </source>
</evidence>
<dbReference type="PaxDb" id="7159-AAEL014298-PA"/>
<dbReference type="InterPro" id="IPR011333">
    <property type="entry name" value="SKP1/BTB/POZ_sf"/>
</dbReference>
<dbReference type="Gene3D" id="3.30.710.10">
    <property type="entry name" value="Potassium Channel Kv1.1, Chain A"/>
    <property type="match status" value="1"/>
</dbReference>
<gene>
    <name evidence="5" type="ORF">AaeL_AAEL014298</name>
</gene>
<dbReference type="FunFam" id="3.30.710.10:FF:000164">
    <property type="entry name" value="Uncharacterized protein, isoform B"/>
    <property type="match status" value="1"/>
</dbReference>
<dbReference type="GO" id="GO:0005634">
    <property type="term" value="C:nucleus"/>
    <property type="evidence" value="ECO:0007669"/>
    <property type="project" value="UniProtKB-SubCell"/>
</dbReference>
<dbReference type="PhylomeDB" id="Q16GQ7"/>
<protein>
    <submittedName>
        <fullName evidence="5">AAEL014298-PA</fullName>
    </submittedName>
</protein>
<dbReference type="InterPro" id="IPR051095">
    <property type="entry name" value="Dros_DevTransReg"/>
</dbReference>
<dbReference type="SUPFAM" id="SSF54695">
    <property type="entry name" value="POZ domain"/>
    <property type="match status" value="1"/>
</dbReference>
<name>Q16GQ7_AEDAE</name>
<feature type="region of interest" description="Disordered" evidence="3">
    <location>
        <begin position="282"/>
        <end position="361"/>
    </location>
</feature>
<dbReference type="eggNOG" id="ENOG502S89N">
    <property type="taxonomic scope" value="Eukaryota"/>
</dbReference>
<dbReference type="STRING" id="7159.Q16GQ7"/>
<dbReference type="EMBL" id="CH478245">
    <property type="protein sequence ID" value="EAT33428.1"/>
    <property type="molecule type" value="Genomic_DNA"/>
</dbReference>
<organism evidence="5 6">
    <name type="scientific">Aedes aegypti</name>
    <name type="common">Yellowfever mosquito</name>
    <name type="synonym">Culex aegypti</name>
    <dbReference type="NCBI Taxonomy" id="7159"/>
    <lineage>
        <taxon>Eukaryota</taxon>
        <taxon>Metazoa</taxon>
        <taxon>Ecdysozoa</taxon>
        <taxon>Arthropoda</taxon>
        <taxon>Hexapoda</taxon>
        <taxon>Insecta</taxon>
        <taxon>Pterygota</taxon>
        <taxon>Neoptera</taxon>
        <taxon>Endopterygota</taxon>
        <taxon>Diptera</taxon>
        <taxon>Nematocera</taxon>
        <taxon>Culicoidea</taxon>
        <taxon>Culicidae</taxon>
        <taxon>Culicinae</taxon>
        <taxon>Aedini</taxon>
        <taxon>Aedes</taxon>
        <taxon>Stegomyia</taxon>
    </lineage>
</organism>
<feature type="domain" description="BTB" evidence="4">
    <location>
        <begin position="31"/>
        <end position="96"/>
    </location>
</feature>
<evidence type="ECO:0000313" key="5">
    <source>
        <dbReference type="EMBL" id="EAT33428.1"/>
    </source>
</evidence>
<dbReference type="InterPro" id="IPR000210">
    <property type="entry name" value="BTB/POZ_dom"/>
</dbReference>
<dbReference type="CDD" id="cd18315">
    <property type="entry name" value="BTB_POZ_BAB-like"/>
    <property type="match status" value="1"/>
</dbReference>
<reference evidence="5" key="3">
    <citation type="submission" date="2012-09" db="EMBL/GenBank/DDBJ databases">
        <authorList>
            <consortium name="VectorBase"/>
        </authorList>
    </citation>
    <scope>NUCLEOTIDE SEQUENCE</scope>
    <source>
        <strain evidence="5">Liverpool</strain>
    </source>
</reference>
<dbReference type="PROSITE" id="PS50097">
    <property type="entry name" value="BTB"/>
    <property type="match status" value="1"/>
</dbReference>
<evidence type="ECO:0000256" key="1">
    <source>
        <dbReference type="ARBA" id="ARBA00004123"/>
    </source>
</evidence>
<accession>Q16GQ7</accession>
<dbReference type="OMA" id="PYASKKM"/>
<dbReference type="Pfam" id="PF00651">
    <property type="entry name" value="BTB"/>
    <property type="match status" value="1"/>
</dbReference>
<dbReference type="VEuPathDB" id="VectorBase:AAEL019601"/>
<dbReference type="Proteomes" id="UP000682892">
    <property type="component" value="Unassembled WGS sequence"/>
</dbReference>
<dbReference type="AlphaFoldDB" id="Q16GQ7"/>
<keyword evidence="2" id="KW-0539">Nucleus</keyword>
<evidence type="ECO:0000256" key="3">
    <source>
        <dbReference type="SAM" id="MobiDB-lite"/>
    </source>
</evidence>
<dbReference type="GO" id="GO:0006357">
    <property type="term" value="P:regulation of transcription by RNA polymerase II"/>
    <property type="evidence" value="ECO:0007669"/>
    <property type="project" value="TreeGrafter"/>
</dbReference>
<evidence type="ECO:0000256" key="2">
    <source>
        <dbReference type="ARBA" id="ARBA00023242"/>
    </source>
</evidence>
<dbReference type="PANTHER" id="PTHR23110:SF84">
    <property type="entry name" value="AGAP003685-PA"/>
    <property type="match status" value="1"/>
</dbReference>
<evidence type="ECO:0000313" key="6">
    <source>
        <dbReference type="Proteomes" id="UP000682892"/>
    </source>
</evidence>
<reference evidence="5" key="1">
    <citation type="submission" date="2005-10" db="EMBL/GenBank/DDBJ databases">
        <authorList>
            <person name="Loftus B.J."/>
            <person name="Nene V.M."/>
            <person name="Hannick L.I."/>
            <person name="Bidwell S."/>
            <person name="Haas B."/>
            <person name="Amedeo P."/>
            <person name="Orvis J."/>
            <person name="Wortman J.R."/>
            <person name="White O.R."/>
            <person name="Salzberg S."/>
            <person name="Shumway M."/>
            <person name="Koo H."/>
            <person name="Zhao Y."/>
            <person name="Holmes M."/>
            <person name="Miller J."/>
            <person name="Schatz M."/>
            <person name="Pop M."/>
            <person name="Pai G."/>
            <person name="Utterback T."/>
            <person name="Rogers Y.-H."/>
            <person name="Kravitz S."/>
            <person name="Fraser C.M."/>
        </authorList>
    </citation>
    <scope>NUCLEOTIDE SEQUENCE</scope>
    <source>
        <strain evidence="5">Liverpool</strain>
    </source>
</reference>
<reference evidence="5" key="2">
    <citation type="journal article" date="2007" name="Science">
        <title>Genome sequence of Aedes aegypti, a major arbovirus vector.</title>
        <authorList>
            <person name="Nene V."/>
            <person name="Wortman J.R."/>
            <person name="Lawson D."/>
            <person name="Haas B."/>
            <person name="Kodira C."/>
            <person name="Tu Z.J."/>
            <person name="Loftus B."/>
            <person name="Xi Z."/>
            <person name="Megy K."/>
            <person name="Grabherr M."/>
            <person name="Ren Q."/>
            <person name="Zdobnov E.M."/>
            <person name="Lobo N.F."/>
            <person name="Campbell K.S."/>
            <person name="Brown S.E."/>
            <person name="Bonaldo M.F."/>
            <person name="Zhu J."/>
            <person name="Sinkins S.P."/>
            <person name="Hogenkamp D.G."/>
            <person name="Amedeo P."/>
            <person name="Arensburger P."/>
            <person name="Atkinson P.W."/>
            <person name="Bidwell S."/>
            <person name="Biedler J."/>
            <person name="Birney E."/>
            <person name="Bruggner R.V."/>
            <person name="Costas J."/>
            <person name="Coy M.R."/>
            <person name="Crabtree J."/>
            <person name="Crawford M."/>
            <person name="Debruyn B."/>
            <person name="Decaprio D."/>
            <person name="Eiglmeier K."/>
            <person name="Eisenstadt E."/>
            <person name="El-Dorry H."/>
            <person name="Gelbart W.M."/>
            <person name="Gomes S.L."/>
            <person name="Hammond M."/>
            <person name="Hannick L.I."/>
            <person name="Hogan J.R."/>
            <person name="Holmes M.H."/>
            <person name="Jaffe D."/>
            <person name="Johnston J.S."/>
            <person name="Kennedy R.C."/>
            <person name="Koo H."/>
            <person name="Kravitz S."/>
            <person name="Kriventseva E.V."/>
            <person name="Kulp D."/>
            <person name="Labutti K."/>
            <person name="Lee E."/>
            <person name="Li S."/>
            <person name="Lovin D.D."/>
            <person name="Mao C."/>
            <person name="Mauceli E."/>
            <person name="Menck C.F."/>
            <person name="Miller J.R."/>
            <person name="Montgomery P."/>
            <person name="Mori A."/>
            <person name="Nascimento A.L."/>
            <person name="Naveira H.F."/>
            <person name="Nusbaum C."/>
            <person name="O'leary S."/>
            <person name="Orvis J."/>
            <person name="Pertea M."/>
            <person name="Quesneville H."/>
            <person name="Reidenbach K.R."/>
            <person name="Rogers Y.H."/>
            <person name="Roth C.W."/>
            <person name="Schneider J.R."/>
            <person name="Schatz M."/>
            <person name="Shumway M."/>
            <person name="Stanke M."/>
            <person name="Stinson E.O."/>
            <person name="Tubio J.M."/>
            <person name="Vanzee J.P."/>
            <person name="Verjovski-Almeida S."/>
            <person name="Werner D."/>
            <person name="White O."/>
            <person name="Wyder S."/>
            <person name="Zeng Q."/>
            <person name="Zhao Q."/>
            <person name="Zhao Y."/>
            <person name="Hill C.A."/>
            <person name="Raikhel A.S."/>
            <person name="Soares M.B."/>
            <person name="Knudson D.L."/>
            <person name="Lee N.H."/>
            <person name="Galagan J."/>
            <person name="Salzberg S.L."/>
            <person name="Paulsen I.T."/>
            <person name="Dimopoulos G."/>
            <person name="Collins F.H."/>
            <person name="Birren B."/>
            <person name="Fraser-Liggett C.M."/>
            <person name="Severson D.W."/>
        </authorList>
    </citation>
    <scope>NUCLEOTIDE SEQUENCE [LARGE SCALE GENOMIC DNA]</scope>
    <source>
        <strain evidence="5">Liverpool</strain>
    </source>
</reference>
<dbReference type="PANTHER" id="PTHR23110">
    <property type="entry name" value="BTB DOMAIN TRANSCRIPTION FACTOR"/>
    <property type="match status" value="1"/>
</dbReference>
<feature type="compositionally biased region" description="Low complexity" evidence="3">
    <location>
        <begin position="339"/>
        <end position="357"/>
    </location>
</feature>